<keyword evidence="4" id="KW-1185">Reference proteome</keyword>
<dbReference type="HOGENOM" id="CLU_062049_1_0_1"/>
<organism evidence="3 4">
    <name type="scientific">Stachybotrys chlorohalonatus (strain IBT 40285)</name>
    <dbReference type="NCBI Taxonomy" id="1283841"/>
    <lineage>
        <taxon>Eukaryota</taxon>
        <taxon>Fungi</taxon>
        <taxon>Dikarya</taxon>
        <taxon>Ascomycota</taxon>
        <taxon>Pezizomycotina</taxon>
        <taxon>Sordariomycetes</taxon>
        <taxon>Hypocreomycetidae</taxon>
        <taxon>Hypocreales</taxon>
        <taxon>Stachybotryaceae</taxon>
        <taxon>Stachybotrys</taxon>
    </lineage>
</organism>
<dbReference type="InParanoid" id="A0A084QTN9"/>
<dbReference type="GO" id="GO:0005509">
    <property type="term" value="F:calcium ion binding"/>
    <property type="evidence" value="ECO:0007669"/>
    <property type="project" value="TreeGrafter"/>
</dbReference>
<dbReference type="OMA" id="FEFCEKS"/>
<accession>A0A084QTN9</accession>
<protein>
    <recommendedName>
        <fullName evidence="5">EF-hand domain-containing protein</fullName>
    </recommendedName>
</protein>
<dbReference type="PANTHER" id="PTHR31495">
    <property type="entry name" value="PEROXYGENASE 3-RELATED"/>
    <property type="match status" value="1"/>
</dbReference>
<comment type="similarity">
    <text evidence="1">Belongs to the caleosin family.</text>
</comment>
<name>A0A084QTN9_STAC4</name>
<dbReference type="AlphaFoldDB" id="A0A084QTN9"/>
<feature type="region of interest" description="Disordered" evidence="2">
    <location>
        <begin position="1"/>
        <end position="31"/>
    </location>
</feature>
<dbReference type="EMBL" id="KL660210">
    <property type="protein sequence ID" value="KFA67324.1"/>
    <property type="molecule type" value="Genomic_DNA"/>
</dbReference>
<dbReference type="Pfam" id="PF05042">
    <property type="entry name" value="Caleosin"/>
    <property type="match status" value="1"/>
</dbReference>
<evidence type="ECO:0008006" key="5">
    <source>
        <dbReference type="Google" id="ProtNLM"/>
    </source>
</evidence>
<dbReference type="OrthoDB" id="640742at2759"/>
<proteinExistence type="inferred from homology"/>
<evidence type="ECO:0000256" key="2">
    <source>
        <dbReference type="SAM" id="MobiDB-lite"/>
    </source>
</evidence>
<dbReference type="PANTHER" id="PTHR31495:SF0">
    <property type="entry name" value="BINDING PROTEIN CALEOSIN, PUTATIVE (AFU_ORTHOLOGUE AFUA_5G13750)-RELATED"/>
    <property type="match status" value="1"/>
</dbReference>
<dbReference type="STRING" id="1283841.A0A084QTN9"/>
<gene>
    <name evidence="3" type="ORF">S40285_03648</name>
</gene>
<reference evidence="3 4" key="1">
    <citation type="journal article" date="2014" name="BMC Genomics">
        <title>Comparative genome sequencing reveals chemotype-specific gene clusters in the toxigenic black mold Stachybotrys.</title>
        <authorList>
            <person name="Semeiks J."/>
            <person name="Borek D."/>
            <person name="Otwinowski Z."/>
            <person name="Grishin N.V."/>
        </authorList>
    </citation>
    <scope>NUCLEOTIDE SEQUENCE [LARGE SCALE GENOMIC DNA]</scope>
    <source>
        <strain evidence="3 4">IBT 40285</strain>
    </source>
</reference>
<dbReference type="GO" id="GO:0004497">
    <property type="term" value="F:monooxygenase activity"/>
    <property type="evidence" value="ECO:0007669"/>
    <property type="project" value="TreeGrafter"/>
</dbReference>
<dbReference type="Proteomes" id="UP000028524">
    <property type="component" value="Unassembled WGS sequence"/>
</dbReference>
<evidence type="ECO:0000313" key="4">
    <source>
        <dbReference type="Proteomes" id="UP000028524"/>
    </source>
</evidence>
<dbReference type="InterPro" id="IPR007736">
    <property type="entry name" value="Caleosin-related"/>
</dbReference>
<dbReference type="SUPFAM" id="SSF47473">
    <property type="entry name" value="EF-hand"/>
    <property type="match status" value="1"/>
</dbReference>
<sequence length="224" mass="25827">MDSTQPPNGSVRSRAKPSRTEKSGAGQDSQKQLTVLQRHILFWDRDGDGIVHPWDVYTGFRELGFNIPFSLGSLLIPIFFSYPTRLGHSWLPDPMLRIYVRDIHKAKHGSDSGIYDFDGNFNEARFDQLYETFDSSGRGALSAQDLTNLWKKDRCAADPAGWSFAAMEWWTTWLLLQKDGMVWKEDLKACYDGSLFWKIKEEREKQRGEAEKKSFGMRNFFNPA</sequence>
<evidence type="ECO:0000256" key="1">
    <source>
        <dbReference type="ARBA" id="ARBA00006765"/>
    </source>
</evidence>
<feature type="compositionally biased region" description="Polar residues" evidence="2">
    <location>
        <begin position="1"/>
        <end position="11"/>
    </location>
</feature>
<dbReference type="InterPro" id="IPR011992">
    <property type="entry name" value="EF-hand-dom_pair"/>
</dbReference>
<evidence type="ECO:0000313" key="3">
    <source>
        <dbReference type="EMBL" id="KFA67324.1"/>
    </source>
</evidence>